<organism evidence="2 3">
    <name type="scientific">Gonium pectorale</name>
    <name type="common">Green alga</name>
    <dbReference type="NCBI Taxonomy" id="33097"/>
    <lineage>
        <taxon>Eukaryota</taxon>
        <taxon>Viridiplantae</taxon>
        <taxon>Chlorophyta</taxon>
        <taxon>core chlorophytes</taxon>
        <taxon>Chlorophyceae</taxon>
        <taxon>CS clade</taxon>
        <taxon>Chlamydomonadales</taxon>
        <taxon>Volvocaceae</taxon>
        <taxon>Gonium</taxon>
    </lineage>
</organism>
<feature type="region of interest" description="Disordered" evidence="1">
    <location>
        <begin position="120"/>
        <end position="150"/>
    </location>
</feature>
<keyword evidence="3" id="KW-1185">Reference proteome</keyword>
<evidence type="ECO:0000313" key="3">
    <source>
        <dbReference type="Proteomes" id="UP000075714"/>
    </source>
</evidence>
<dbReference type="EMBL" id="LSYV01000013">
    <property type="protein sequence ID" value="KXZ51585.1"/>
    <property type="molecule type" value="Genomic_DNA"/>
</dbReference>
<feature type="compositionally biased region" description="Gly residues" evidence="1">
    <location>
        <begin position="386"/>
        <end position="412"/>
    </location>
</feature>
<feature type="region of interest" description="Disordered" evidence="1">
    <location>
        <begin position="364"/>
        <end position="433"/>
    </location>
</feature>
<dbReference type="OrthoDB" id="548667at2759"/>
<dbReference type="AlphaFoldDB" id="A0A150GP70"/>
<name>A0A150GP70_GONPE</name>
<sequence>MGRGAGSGGGGWAANRTAALAAAALRCTSDDGRPVPVWVGSQLMEALGGPAGGAAANLTLRPRPGDDEWGLSFGQLASLTLTNSLVADVPLSRRGPLVHCGGCRTFKMAMSALVNLTGAAEADPDPEPEKKGAAAGGDGSGSGDGGGAAGATAPDRVFGAVAVYGIQAGGGAGRGGGAELTAVRCANVTGSHGWACFLFVYDAAYGGGGGGDGGAAAAVTALSMSACELFANSVVGGWLYGTYRQPPTMARIGGREVPYDDGGGSGDLPAATGDGYGALLVMYGTGGAGGGAADPPPPLLGVAVVDSHMSGNAGGRGAALAVLGAQVDGGALLSSQLSFVDCLLQANAASGGAGGALAVEIFPTLPSPPSPPPPPLATDPHDLFGPGSGGGSGSGGNDGAGGDGGAGSGGGRRLQAAASRPAPPPPPKPAPRRQRLPYILSLRNVAISTNAAATAGGAIFVAADRALVRLDVQVNASTLESNVARGTAASHGGNGSGSGAGVDRRLLSCGGDGGGGLYVAAASVDAGGAAAAAGDAEECAVDVSDVWAIDNAAADGDGDGASCGGGAVLLAGCLGRIRRSSFLGNSPGGGGGGDLVAGGDVAVHGGATLEAQGAR</sequence>
<feature type="compositionally biased region" description="Pro residues" evidence="1">
    <location>
        <begin position="365"/>
        <end position="377"/>
    </location>
</feature>
<evidence type="ECO:0000313" key="2">
    <source>
        <dbReference type="EMBL" id="KXZ51585.1"/>
    </source>
</evidence>
<proteinExistence type="predicted"/>
<dbReference type="Proteomes" id="UP000075714">
    <property type="component" value="Unassembled WGS sequence"/>
</dbReference>
<feature type="compositionally biased region" description="Gly residues" evidence="1">
    <location>
        <begin position="134"/>
        <end position="149"/>
    </location>
</feature>
<accession>A0A150GP70</accession>
<protein>
    <submittedName>
        <fullName evidence="2">Uncharacterized protein</fullName>
    </submittedName>
</protein>
<evidence type="ECO:0000256" key="1">
    <source>
        <dbReference type="SAM" id="MobiDB-lite"/>
    </source>
</evidence>
<reference evidence="3" key="1">
    <citation type="journal article" date="2016" name="Nat. Commun.">
        <title>The Gonium pectorale genome demonstrates co-option of cell cycle regulation during the evolution of multicellularity.</title>
        <authorList>
            <person name="Hanschen E.R."/>
            <person name="Marriage T.N."/>
            <person name="Ferris P.J."/>
            <person name="Hamaji T."/>
            <person name="Toyoda A."/>
            <person name="Fujiyama A."/>
            <person name="Neme R."/>
            <person name="Noguchi H."/>
            <person name="Minakuchi Y."/>
            <person name="Suzuki M."/>
            <person name="Kawai-Toyooka H."/>
            <person name="Smith D.R."/>
            <person name="Sparks H."/>
            <person name="Anderson J."/>
            <person name="Bakaric R."/>
            <person name="Luria V."/>
            <person name="Karger A."/>
            <person name="Kirschner M.W."/>
            <person name="Durand P.M."/>
            <person name="Michod R.E."/>
            <person name="Nozaki H."/>
            <person name="Olson B.J."/>
        </authorList>
    </citation>
    <scope>NUCLEOTIDE SEQUENCE [LARGE SCALE GENOMIC DNA]</scope>
    <source>
        <strain evidence="3">NIES-2863</strain>
    </source>
</reference>
<comment type="caution">
    <text evidence="2">The sequence shown here is derived from an EMBL/GenBank/DDBJ whole genome shotgun (WGS) entry which is preliminary data.</text>
</comment>
<gene>
    <name evidence="2" type="ORF">GPECTOR_12g548</name>
</gene>